<evidence type="ECO:0000256" key="6">
    <source>
        <dbReference type="ARBA" id="ARBA00022989"/>
    </source>
</evidence>
<feature type="transmembrane region" description="Helical" evidence="8">
    <location>
        <begin position="24"/>
        <end position="43"/>
    </location>
</feature>
<evidence type="ECO:0008006" key="10">
    <source>
        <dbReference type="Google" id="ProtNLM"/>
    </source>
</evidence>
<dbReference type="GO" id="GO:0009103">
    <property type="term" value="P:lipopolysaccharide biosynthetic process"/>
    <property type="evidence" value="ECO:0007669"/>
    <property type="project" value="UniProtKB-ARBA"/>
</dbReference>
<comment type="subcellular location">
    <subcellularLocation>
        <location evidence="1">Cell membrane</location>
        <topology evidence="1">Multi-pass membrane protein</topology>
    </subcellularLocation>
</comment>
<protein>
    <recommendedName>
        <fullName evidence="10">Glycosyltransferase RgtA/B/C/D-like domain-containing protein</fullName>
    </recommendedName>
</protein>
<feature type="transmembrane region" description="Helical" evidence="8">
    <location>
        <begin position="192"/>
        <end position="219"/>
    </location>
</feature>
<feature type="transmembrane region" description="Helical" evidence="8">
    <location>
        <begin position="80"/>
        <end position="98"/>
    </location>
</feature>
<dbReference type="AlphaFoldDB" id="A0A6J4S2V1"/>
<keyword evidence="3" id="KW-0328">Glycosyltransferase</keyword>
<feature type="transmembrane region" description="Helical" evidence="8">
    <location>
        <begin position="278"/>
        <end position="299"/>
    </location>
</feature>
<evidence type="ECO:0000256" key="4">
    <source>
        <dbReference type="ARBA" id="ARBA00022679"/>
    </source>
</evidence>
<evidence type="ECO:0000256" key="7">
    <source>
        <dbReference type="ARBA" id="ARBA00023136"/>
    </source>
</evidence>
<feature type="transmembrane region" description="Helical" evidence="8">
    <location>
        <begin position="163"/>
        <end position="180"/>
    </location>
</feature>
<name>A0A6J4S2V1_9SPHN</name>
<keyword evidence="6 8" id="KW-1133">Transmembrane helix</keyword>
<evidence type="ECO:0000256" key="5">
    <source>
        <dbReference type="ARBA" id="ARBA00022692"/>
    </source>
</evidence>
<feature type="transmembrane region" description="Helical" evidence="8">
    <location>
        <begin position="304"/>
        <end position="321"/>
    </location>
</feature>
<evidence type="ECO:0000256" key="8">
    <source>
        <dbReference type="SAM" id="Phobius"/>
    </source>
</evidence>
<dbReference type="PANTHER" id="PTHR33908:SF11">
    <property type="entry name" value="MEMBRANE PROTEIN"/>
    <property type="match status" value="1"/>
</dbReference>
<accession>A0A6J4S2V1</accession>
<evidence type="ECO:0000256" key="3">
    <source>
        <dbReference type="ARBA" id="ARBA00022676"/>
    </source>
</evidence>
<keyword evidence="2" id="KW-1003">Cell membrane</keyword>
<dbReference type="GO" id="GO:0016763">
    <property type="term" value="F:pentosyltransferase activity"/>
    <property type="evidence" value="ECO:0007669"/>
    <property type="project" value="TreeGrafter"/>
</dbReference>
<feature type="transmembrane region" description="Helical" evidence="8">
    <location>
        <begin position="134"/>
        <end position="151"/>
    </location>
</feature>
<dbReference type="EMBL" id="CADCVW010000013">
    <property type="protein sequence ID" value="CAA9483631.1"/>
    <property type="molecule type" value="Genomic_DNA"/>
</dbReference>
<keyword evidence="4" id="KW-0808">Transferase</keyword>
<dbReference type="GO" id="GO:0005886">
    <property type="term" value="C:plasma membrane"/>
    <property type="evidence" value="ECO:0007669"/>
    <property type="project" value="UniProtKB-SubCell"/>
</dbReference>
<feature type="transmembrane region" description="Helical" evidence="8">
    <location>
        <begin position="327"/>
        <end position="346"/>
    </location>
</feature>
<proteinExistence type="predicted"/>
<feature type="transmembrane region" description="Helical" evidence="8">
    <location>
        <begin position="110"/>
        <end position="128"/>
    </location>
</feature>
<dbReference type="InterPro" id="IPR050297">
    <property type="entry name" value="LipidA_mod_glycosyltrf_83"/>
</dbReference>
<evidence type="ECO:0000256" key="1">
    <source>
        <dbReference type="ARBA" id="ARBA00004651"/>
    </source>
</evidence>
<feature type="transmembrane region" description="Helical" evidence="8">
    <location>
        <begin position="231"/>
        <end position="251"/>
    </location>
</feature>
<reference evidence="9" key="1">
    <citation type="submission" date="2020-02" db="EMBL/GenBank/DDBJ databases">
        <authorList>
            <person name="Meier V. D."/>
        </authorList>
    </citation>
    <scope>NUCLEOTIDE SEQUENCE</scope>
    <source>
        <strain evidence="9">AVDCRST_MAG39</strain>
    </source>
</reference>
<dbReference type="PANTHER" id="PTHR33908">
    <property type="entry name" value="MANNOSYLTRANSFERASE YKCB-RELATED"/>
    <property type="match status" value="1"/>
</dbReference>
<sequence length="515" mass="56226">MTITDFLRPLTRADDLSVPDRSRFGMGVLLAVLAAAVAFRLWLLAVTDFPIADGALFYEFVRAIERTFPGLPDAVRYNGLVLPFGYPPLSFWLAALLVELGFEALNVVRAMPIAMNIGYVLLFALLLVRSGQSRLFAGLAVLFLITRLRGFEWLVMGGGLSRGLGSLFFLATLLAVGVPHEREVRPMTFRRAALAGVCVGLAMLSHLEWGLLAATTLLWSRALGAQDLRSFVLTSLVAGLIAILLVVPWAGSVVANHGLAPFLAAGDSSEWGFPADQLLSLLRIPGLNPFIGLGAVALFFHRRWFWLGFLFICVFVTPRGAPTQWTLPLSVFAAQGVLTAIAFLRALTGRRKLAAGLAAAAVLAVVGVRSYRDFTISGRFVEPLDPARRGVMAWVARHEPNARYAVLTDKPWYYDSSAEWFPTLARARSVTTVQGREWLSGKASYQRYQSLDEAMKPPGGDQPDCAALRRALAAFGPSDYLWVEARRECFPASVYRPVYASPQVLILRTPSGGPA</sequence>
<organism evidence="9">
    <name type="scientific">uncultured Sphingomonadaceae bacterium</name>
    <dbReference type="NCBI Taxonomy" id="169976"/>
    <lineage>
        <taxon>Bacteria</taxon>
        <taxon>Pseudomonadati</taxon>
        <taxon>Pseudomonadota</taxon>
        <taxon>Alphaproteobacteria</taxon>
        <taxon>Sphingomonadales</taxon>
        <taxon>Sphingomonadaceae</taxon>
        <taxon>environmental samples</taxon>
    </lineage>
</organism>
<gene>
    <name evidence="9" type="ORF">AVDCRST_MAG39-196</name>
</gene>
<evidence type="ECO:0000313" key="9">
    <source>
        <dbReference type="EMBL" id="CAA9483631.1"/>
    </source>
</evidence>
<feature type="transmembrane region" description="Helical" evidence="8">
    <location>
        <begin position="353"/>
        <end position="371"/>
    </location>
</feature>
<evidence type="ECO:0000256" key="2">
    <source>
        <dbReference type="ARBA" id="ARBA00022475"/>
    </source>
</evidence>
<keyword evidence="5 8" id="KW-0812">Transmembrane</keyword>
<keyword evidence="7 8" id="KW-0472">Membrane</keyword>